<dbReference type="NCBIfam" id="TIGR02385">
    <property type="entry name" value="RelE_StbE"/>
    <property type="match status" value="1"/>
</dbReference>
<keyword evidence="2" id="KW-1277">Toxin-antitoxin system</keyword>
<dbReference type="EMBL" id="WWCR01000013">
    <property type="protein sequence ID" value="MYM73293.1"/>
    <property type="molecule type" value="Genomic_DNA"/>
</dbReference>
<accession>A0A7X4H0X7</accession>
<evidence type="ECO:0000256" key="1">
    <source>
        <dbReference type="ARBA" id="ARBA00006226"/>
    </source>
</evidence>
<dbReference type="PANTHER" id="PTHR33755:SF7">
    <property type="entry name" value="TOXIN MODULE OF TOXIN-ANTITOXIN SYSTEM RELE_STBE FAMILY"/>
    <property type="match status" value="1"/>
</dbReference>
<comment type="caution">
    <text evidence="3">The sequence shown here is derived from an EMBL/GenBank/DDBJ whole genome shotgun (WGS) entry which is preliminary data.</text>
</comment>
<organism evidence="3 6">
    <name type="scientific">Duganella margarita</name>
    <dbReference type="NCBI Taxonomy" id="2692170"/>
    <lineage>
        <taxon>Bacteria</taxon>
        <taxon>Pseudomonadati</taxon>
        <taxon>Pseudomonadota</taxon>
        <taxon>Betaproteobacteria</taxon>
        <taxon>Burkholderiales</taxon>
        <taxon>Oxalobacteraceae</taxon>
        <taxon>Telluria group</taxon>
        <taxon>Duganella</taxon>
    </lineage>
</organism>
<dbReference type="Pfam" id="PF05016">
    <property type="entry name" value="ParE_toxin"/>
    <property type="match status" value="1"/>
</dbReference>
<dbReference type="RefSeq" id="WP_161046810.1">
    <property type="nucleotide sequence ID" value="NZ_WWCR01000013.1"/>
</dbReference>
<sequence>MLPVTWSHAARADLTSIVEYIAEHSPSAALALRDALIRAAAKIPQRPLLYRPGRVANTRELVVHKNYVLVYEVRSTEIRVHAVLHTRQQYP</sequence>
<evidence type="ECO:0000313" key="5">
    <source>
        <dbReference type="Proteomes" id="UP000466332"/>
    </source>
</evidence>
<evidence type="ECO:0000256" key="2">
    <source>
        <dbReference type="ARBA" id="ARBA00022649"/>
    </source>
</evidence>
<reference evidence="5 6" key="1">
    <citation type="submission" date="2019-12" db="EMBL/GenBank/DDBJ databases">
        <title>Novel species isolated from a subtropical stream in China.</title>
        <authorList>
            <person name="Lu H."/>
        </authorList>
    </citation>
    <scope>NUCLEOTIDE SEQUENCE [LARGE SCALE GENOMIC DNA]</scope>
    <source>
        <strain evidence="4 5">FT109W</strain>
        <strain evidence="3 6">FT134W</strain>
    </source>
</reference>
<gene>
    <name evidence="4" type="ORF">GTP55_21125</name>
    <name evidence="3" type="ORF">GTP56_13940</name>
</gene>
<dbReference type="InterPro" id="IPR007712">
    <property type="entry name" value="RelE/ParE_toxin"/>
</dbReference>
<evidence type="ECO:0000313" key="3">
    <source>
        <dbReference type="EMBL" id="MYM73293.1"/>
    </source>
</evidence>
<dbReference type="Gene3D" id="3.30.2310.20">
    <property type="entry name" value="RelE-like"/>
    <property type="match status" value="1"/>
</dbReference>
<proteinExistence type="inferred from homology"/>
<protein>
    <submittedName>
        <fullName evidence="3">Type II toxin-antitoxin system mRNA interferase toxin, RelE/StbE family</fullName>
    </submittedName>
</protein>
<dbReference type="InterPro" id="IPR035093">
    <property type="entry name" value="RelE/ParE_toxin_dom_sf"/>
</dbReference>
<dbReference type="EMBL" id="WWCS01000015">
    <property type="protein sequence ID" value="MYN41865.1"/>
    <property type="molecule type" value="Genomic_DNA"/>
</dbReference>
<dbReference type="Proteomes" id="UP000469734">
    <property type="component" value="Unassembled WGS sequence"/>
</dbReference>
<dbReference type="AlphaFoldDB" id="A0A7X4H0X7"/>
<dbReference type="InterPro" id="IPR051803">
    <property type="entry name" value="TA_system_RelE-like_toxin"/>
</dbReference>
<dbReference type="Proteomes" id="UP000466332">
    <property type="component" value="Unassembled WGS sequence"/>
</dbReference>
<evidence type="ECO:0000313" key="6">
    <source>
        <dbReference type="Proteomes" id="UP000469734"/>
    </source>
</evidence>
<keyword evidence="5" id="KW-1185">Reference proteome</keyword>
<dbReference type="PANTHER" id="PTHR33755">
    <property type="entry name" value="TOXIN PARE1-RELATED"/>
    <property type="match status" value="1"/>
</dbReference>
<comment type="similarity">
    <text evidence="1">Belongs to the RelE toxin family.</text>
</comment>
<evidence type="ECO:0000313" key="4">
    <source>
        <dbReference type="EMBL" id="MYN41865.1"/>
    </source>
</evidence>
<name>A0A7X4H0X7_9BURK</name>